<keyword evidence="3" id="KW-0378">Hydrolase</keyword>
<dbReference type="InterPro" id="IPR050585">
    <property type="entry name" value="Xaa-Pro_dipeptidyl-ppase/CocE"/>
</dbReference>
<dbReference type="Proteomes" id="UP000589036">
    <property type="component" value="Unassembled WGS sequence"/>
</dbReference>
<dbReference type="GO" id="GO:0004177">
    <property type="term" value="F:aminopeptidase activity"/>
    <property type="evidence" value="ECO:0007669"/>
    <property type="project" value="UniProtKB-KW"/>
</dbReference>
<feature type="region of interest" description="Disordered" evidence="1">
    <location>
        <begin position="651"/>
        <end position="706"/>
    </location>
</feature>
<dbReference type="Pfam" id="PF07676">
    <property type="entry name" value="PD40"/>
    <property type="match status" value="1"/>
</dbReference>
<dbReference type="PANTHER" id="PTHR43056:SF5">
    <property type="entry name" value="PEPTIDASE S9 PROLYL OLIGOPEPTIDASE CATALYTIC DOMAIN-CONTAINING PROTEIN"/>
    <property type="match status" value="1"/>
</dbReference>
<evidence type="ECO:0000256" key="1">
    <source>
        <dbReference type="SAM" id="MobiDB-lite"/>
    </source>
</evidence>
<dbReference type="InterPro" id="IPR001375">
    <property type="entry name" value="Peptidase_S9_cat"/>
</dbReference>
<keyword evidence="3" id="KW-0645">Protease</keyword>
<dbReference type="Pfam" id="PF00326">
    <property type="entry name" value="Peptidase_S9"/>
    <property type="match status" value="1"/>
</dbReference>
<dbReference type="GO" id="GO:0006508">
    <property type="term" value="P:proteolysis"/>
    <property type="evidence" value="ECO:0007669"/>
    <property type="project" value="InterPro"/>
</dbReference>
<accession>A0A852U0P7</accession>
<keyword evidence="3" id="KW-0031">Aminopeptidase</keyword>
<protein>
    <submittedName>
        <fullName evidence="3">Dipeptidyl aminopeptidase/acylaminoacyl peptidase</fullName>
    </submittedName>
</protein>
<keyword evidence="4" id="KW-1185">Reference proteome</keyword>
<feature type="domain" description="Peptidase S9 prolyl oligopeptidase catalytic" evidence="2">
    <location>
        <begin position="437"/>
        <end position="641"/>
    </location>
</feature>
<dbReference type="AlphaFoldDB" id="A0A852U0P7"/>
<name>A0A852U0P7_9ACTN</name>
<evidence type="ECO:0000259" key="2">
    <source>
        <dbReference type="Pfam" id="PF00326"/>
    </source>
</evidence>
<dbReference type="InterPro" id="IPR029058">
    <property type="entry name" value="AB_hydrolase_fold"/>
</dbReference>
<organism evidence="3 4">
    <name type="scientific">Spinactinospora alkalitolerans</name>
    <dbReference type="NCBI Taxonomy" id="687207"/>
    <lineage>
        <taxon>Bacteria</taxon>
        <taxon>Bacillati</taxon>
        <taxon>Actinomycetota</taxon>
        <taxon>Actinomycetes</taxon>
        <taxon>Streptosporangiales</taxon>
        <taxon>Nocardiopsidaceae</taxon>
        <taxon>Spinactinospora</taxon>
    </lineage>
</organism>
<dbReference type="Gene3D" id="2.120.10.30">
    <property type="entry name" value="TolB, C-terminal domain"/>
    <property type="match status" value="1"/>
</dbReference>
<dbReference type="InterPro" id="IPR011659">
    <property type="entry name" value="WD40"/>
</dbReference>
<gene>
    <name evidence="3" type="ORF">HDA32_004235</name>
</gene>
<proteinExistence type="predicted"/>
<sequence length="706" mass="75656">MTAPYGAWPSPITASDVARGERRLGYPSVVGEETWWEESRPDEDGRVTVMHRAGDGTLTELLDAPWSARTRVHEYGGRSYLPIPRRDDKAITRYGIVFADFSDQRLYLLEKGAKEPRPLTPEPEGPCALRYADMALWPDGKRLVCVRERHDGDGSAVSRAIVSVPLSGRAAEDPGAVRELVTGADFFASPTPSPDGRHLAWVSWSHPRMPWDGTELRVGSVDGDGDGVTGAYTLKGGPTESVLAPRWRDDSALYFVSDWPGWWNLYEIGLHGPAMALYPAEEEFSPAPWRLGTVPFCVLDDGRLVALHGHADLDVAVYDPETADLGPVRTPLTGWQTLDCDGSTVVGLAGAAGTPQSVVRLDPATGTVETLRRALEDLPEAGYLPESRAEALPGRYGGTVHAIVHPPANPAAAADGPAPYVVWVHGGPTGTADSRLDLEKAYFTSRGIGIIDVNYGGSAGYGRSYRERLQRQWGVVDVEDAAAAARALVERGAADPERLAIRGGSAGGFTALLALTGDAFACGVSLYGVTDLLRLAEETHDFESRYLDSLIGPLPGYAATYRERSPINRADEIDVPVLLLQGSEDPVVPPAQASGFGRALAERGVPHAHIEFEGESHGFRKADSRRRALEAELAFYGEVFGFTPPGVPGIELVTEPPARTEEAEDEAGPAEEAQEAVDEVEPSGEAGEPAERAAPAEGAERPAEQG</sequence>
<feature type="compositionally biased region" description="Low complexity" evidence="1">
    <location>
        <begin position="683"/>
        <end position="697"/>
    </location>
</feature>
<dbReference type="Gene3D" id="3.40.50.1820">
    <property type="entry name" value="alpha/beta hydrolase"/>
    <property type="match status" value="1"/>
</dbReference>
<dbReference type="EMBL" id="JACCCC010000001">
    <property type="protein sequence ID" value="NYE49115.1"/>
    <property type="molecule type" value="Genomic_DNA"/>
</dbReference>
<dbReference type="PANTHER" id="PTHR43056">
    <property type="entry name" value="PEPTIDASE S9 PROLYL OLIGOPEPTIDASE"/>
    <property type="match status" value="1"/>
</dbReference>
<reference evidence="3 4" key="1">
    <citation type="submission" date="2020-07" db="EMBL/GenBank/DDBJ databases">
        <title>Sequencing the genomes of 1000 actinobacteria strains.</title>
        <authorList>
            <person name="Klenk H.-P."/>
        </authorList>
    </citation>
    <scope>NUCLEOTIDE SEQUENCE [LARGE SCALE GENOMIC DNA]</scope>
    <source>
        <strain evidence="3 4">CXB654</strain>
    </source>
</reference>
<evidence type="ECO:0000313" key="3">
    <source>
        <dbReference type="EMBL" id="NYE49115.1"/>
    </source>
</evidence>
<feature type="compositionally biased region" description="Acidic residues" evidence="1">
    <location>
        <begin position="662"/>
        <end position="682"/>
    </location>
</feature>
<dbReference type="SUPFAM" id="SSF69322">
    <property type="entry name" value="Tricorn protease domain 2"/>
    <property type="match status" value="1"/>
</dbReference>
<evidence type="ECO:0000313" key="4">
    <source>
        <dbReference type="Proteomes" id="UP000589036"/>
    </source>
</evidence>
<dbReference type="GO" id="GO:0008236">
    <property type="term" value="F:serine-type peptidase activity"/>
    <property type="evidence" value="ECO:0007669"/>
    <property type="project" value="InterPro"/>
</dbReference>
<dbReference type="SUPFAM" id="SSF53474">
    <property type="entry name" value="alpha/beta-Hydrolases"/>
    <property type="match status" value="1"/>
</dbReference>
<dbReference type="InterPro" id="IPR011042">
    <property type="entry name" value="6-blade_b-propeller_TolB-like"/>
</dbReference>
<comment type="caution">
    <text evidence="3">The sequence shown here is derived from an EMBL/GenBank/DDBJ whole genome shotgun (WGS) entry which is preliminary data.</text>
</comment>